<dbReference type="GeneTree" id="ENSGT00940000164863"/>
<keyword evidence="4" id="KW-0328">Glycosyltransferase</keyword>
<reference evidence="17" key="1">
    <citation type="submission" date="2025-08" db="UniProtKB">
        <authorList>
            <consortium name="Ensembl"/>
        </authorList>
    </citation>
    <scope>IDENTIFICATION</scope>
</reference>
<evidence type="ECO:0000256" key="7">
    <source>
        <dbReference type="ARBA" id="ARBA00022968"/>
    </source>
</evidence>
<proteinExistence type="inferred from homology"/>
<keyword evidence="7" id="KW-0735">Signal-anchor</keyword>
<keyword evidence="12" id="KW-0325">Glycoprotein</keyword>
<evidence type="ECO:0000256" key="2">
    <source>
        <dbReference type="ARBA" id="ARBA00004922"/>
    </source>
</evidence>
<dbReference type="Proteomes" id="UP000694546">
    <property type="component" value="Chromosome 18"/>
</dbReference>
<dbReference type="Gene3D" id="3.90.1480.20">
    <property type="entry name" value="Glycosyl transferase family 29"/>
    <property type="match status" value="1"/>
</dbReference>
<dbReference type="OMA" id="MRLWQKL"/>
<evidence type="ECO:0000256" key="9">
    <source>
        <dbReference type="ARBA" id="ARBA00023034"/>
    </source>
</evidence>
<dbReference type="PIRSF" id="PIRSF005557">
    <property type="entry name" value="Sialyl_trans"/>
    <property type="match status" value="1"/>
</dbReference>
<keyword evidence="8" id="KW-1133">Transmembrane helix</keyword>
<dbReference type="AlphaFoldDB" id="A0A8C5F9G5"/>
<comment type="similarity">
    <text evidence="3">Belongs to the glycosyltransferase 29 family.</text>
</comment>
<comment type="catalytic activity">
    <reaction evidence="16">
        <text>a 3-O-[N-acetyl-alpha-D-galactosaminyl]-L-threonyl-[protein] + CMP-N-acetyl-beta-neuraminate = a 3-O-[N-acetyl-alpha-neuraminosyl-(2-&gt;6)-N-acetyl-alpha-D-galactosaminyl]-L-threonyl-[protein] + CMP + H(+)</text>
        <dbReference type="Rhea" id="RHEA:81643"/>
        <dbReference type="Rhea" id="RHEA-COMP:11689"/>
        <dbReference type="Rhea" id="RHEA-COMP:19720"/>
        <dbReference type="ChEBI" id="CHEBI:15378"/>
        <dbReference type="ChEBI" id="CHEBI:57812"/>
        <dbReference type="ChEBI" id="CHEBI:60377"/>
        <dbReference type="ChEBI" id="CHEBI:87075"/>
        <dbReference type="ChEBI" id="CHEBI:231970"/>
    </reaction>
    <physiologicalReaction direction="left-to-right" evidence="16">
        <dbReference type="Rhea" id="RHEA:81644"/>
    </physiologicalReaction>
</comment>
<evidence type="ECO:0000313" key="17">
    <source>
        <dbReference type="Ensembl" id="ENSGMOP00000018954.2"/>
    </source>
</evidence>
<dbReference type="InterPro" id="IPR038578">
    <property type="entry name" value="GT29-like_sf"/>
</dbReference>
<comment type="pathway">
    <text evidence="2">Protein modification; protein glycosylation.</text>
</comment>
<keyword evidence="11" id="KW-1015">Disulfide bond</keyword>
<dbReference type="GO" id="GO:0001665">
    <property type="term" value="F:alpha-N-acetylgalactosaminide alpha-2,6-sialyltransferase activity"/>
    <property type="evidence" value="ECO:0007669"/>
    <property type="project" value="UniProtKB-EC"/>
</dbReference>
<evidence type="ECO:0000313" key="18">
    <source>
        <dbReference type="Proteomes" id="UP000694546"/>
    </source>
</evidence>
<evidence type="ECO:0000256" key="5">
    <source>
        <dbReference type="ARBA" id="ARBA00022679"/>
    </source>
</evidence>
<evidence type="ECO:0000256" key="15">
    <source>
        <dbReference type="ARBA" id="ARBA00050664"/>
    </source>
</evidence>
<evidence type="ECO:0000256" key="1">
    <source>
        <dbReference type="ARBA" id="ARBA00004323"/>
    </source>
</evidence>
<evidence type="ECO:0000256" key="3">
    <source>
        <dbReference type="ARBA" id="ARBA00006003"/>
    </source>
</evidence>
<evidence type="ECO:0000256" key="4">
    <source>
        <dbReference type="ARBA" id="ARBA00022676"/>
    </source>
</evidence>
<keyword evidence="18" id="KW-1185">Reference proteome</keyword>
<dbReference type="PANTHER" id="PTHR45941">
    <property type="entry name" value="ALPHA-N-ACETYLGALACTOSAMINIDE ALPHA-2,6-SIALYLTRANSFERASE 2-LIKE-RELATED"/>
    <property type="match status" value="1"/>
</dbReference>
<comment type="catalytic activity">
    <reaction evidence="15">
        <text>a 3-O-[N-acetyl-alpha-neuraminyl-(2-&gt;3)-beta-D-galactosyl-(1-&gt;3)-N-acetyl-alpha-D-galactosaminyl]-L-threonyl-[protein] + CMP-N-acetyl-beta-neuraminate = a 3-O-{alpha-Neu5Ac-(2-&gt;3)-beta-D-Gal-(1-&gt;3)-[alpha-Neu5Ac-(2-&gt;6)]-alpha-D-GalNAc}-L-threonyl-[protein] + CMP + H(+)</text>
        <dbReference type="Rhea" id="RHEA:81659"/>
        <dbReference type="Rhea" id="RHEA-COMP:14417"/>
        <dbReference type="Rhea" id="RHEA-COMP:16763"/>
        <dbReference type="ChEBI" id="CHEBI:15378"/>
        <dbReference type="ChEBI" id="CHEBI:57812"/>
        <dbReference type="ChEBI" id="CHEBI:60377"/>
        <dbReference type="ChEBI" id="CHEBI:139598"/>
        <dbReference type="ChEBI" id="CHEBI:156398"/>
    </reaction>
    <physiologicalReaction direction="left-to-right" evidence="15">
        <dbReference type="Rhea" id="RHEA:81660"/>
    </physiologicalReaction>
</comment>
<comment type="catalytic activity">
    <reaction evidence="13">
        <text>a beta-D-galactosyl-(1-&gt;3)-N-acetyl-alpha-D-galactosaminyl derivative + CMP-N-acetyl-beta-neuraminate = a beta-D-galactosyl-(1-&gt;3)-[N-acetyl-alpha-neuraminyl-(2-&gt;6)]-N-acetyl-alpha-D-galactosaminyl derivative + CMP + H(+)</text>
        <dbReference type="Rhea" id="RHEA:11136"/>
        <dbReference type="ChEBI" id="CHEBI:15378"/>
        <dbReference type="ChEBI" id="CHEBI:57812"/>
        <dbReference type="ChEBI" id="CHEBI:60377"/>
        <dbReference type="ChEBI" id="CHEBI:133470"/>
        <dbReference type="ChEBI" id="CHEBI:140764"/>
        <dbReference type="EC" id="2.4.3.3"/>
    </reaction>
    <physiologicalReaction direction="left-to-right" evidence="13">
        <dbReference type="Rhea" id="RHEA:11137"/>
    </physiologicalReaction>
</comment>
<comment type="subcellular location">
    <subcellularLocation>
        <location evidence="1">Golgi apparatus membrane</location>
        <topology evidence="1">Single-pass type II membrane protein</topology>
    </subcellularLocation>
</comment>
<protein>
    <recommendedName>
        <fullName evidence="14">alpha-N-acetylgalactosaminide alpha-2,6-sialyltransferase</fullName>
        <ecNumber evidence="14">2.4.3.3</ecNumber>
    </recommendedName>
</protein>
<dbReference type="InterPro" id="IPR012163">
    <property type="entry name" value="Sialyl_trans"/>
</dbReference>
<evidence type="ECO:0000256" key="12">
    <source>
        <dbReference type="ARBA" id="ARBA00023180"/>
    </source>
</evidence>
<evidence type="ECO:0000256" key="14">
    <source>
        <dbReference type="ARBA" id="ARBA00039109"/>
    </source>
</evidence>
<name>A0A8C5F9G5_GADMO</name>
<reference evidence="17" key="2">
    <citation type="submission" date="2025-09" db="UniProtKB">
        <authorList>
            <consortium name="Ensembl"/>
        </authorList>
    </citation>
    <scope>IDENTIFICATION</scope>
</reference>
<dbReference type="Ensembl" id="ENSGMOT00000019413.2">
    <property type="protein sequence ID" value="ENSGMOP00000018954.2"/>
    <property type="gene ID" value="ENSGMOG00000017628.2"/>
</dbReference>
<accession>A0A8C5F9G5</accession>
<dbReference type="Pfam" id="PF00777">
    <property type="entry name" value="Glyco_transf_29"/>
    <property type="match status" value="1"/>
</dbReference>
<keyword evidence="9" id="KW-0333">Golgi apparatus</keyword>
<evidence type="ECO:0000256" key="11">
    <source>
        <dbReference type="ARBA" id="ARBA00023157"/>
    </source>
</evidence>
<evidence type="ECO:0000256" key="13">
    <source>
        <dbReference type="ARBA" id="ARBA00036348"/>
    </source>
</evidence>
<evidence type="ECO:0000256" key="8">
    <source>
        <dbReference type="ARBA" id="ARBA00022989"/>
    </source>
</evidence>
<evidence type="ECO:0000256" key="16">
    <source>
        <dbReference type="ARBA" id="ARBA00052285"/>
    </source>
</evidence>
<organism evidence="17 18">
    <name type="scientific">Gadus morhua</name>
    <name type="common">Atlantic cod</name>
    <dbReference type="NCBI Taxonomy" id="8049"/>
    <lineage>
        <taxon>Eukaryota</taxon>
        <taxon>Metazoa</taxon>
        <taxon>Chordata</taxon>
        <taxon>Craniata</taxon>
        <taxon>Vertebrata</taxon>
        <taxon>Euteleostomi</taxon>
        <taxon>Actinopterygii</taxon>
        <taxon>Neopterygii</taxon>
        <taxon>Teleostei</taxon>
        <taxon>Neoteleostei</taxon>
        <taxon>Acanthomorphata</taxon>
        <taxon>Zeiogadaria</taxon>
        <taxon>Gadariae</taxon>
        <taxon>Gadiformes</taxon>
        <taxon>Gadoidei</taxon>
        <taxon>Gadidae</taxon>
        <taxon>Gadus</taxon>
    </lineage>
</organism>
<keyword evidence="10" id="KW-0472">Membrane</keyword>
<evidence type="ECO:0000256" key="10">
    <source>
        <dbReference type="ARBA" id="ARBA00023136"/>
    </source>
</evidence>
<keyword evidence="6" id="KW-0812">Transmembrane</keyword>
<sequence>MQIYPLSGPPQTCPDALTRKWSSTGFNGSFLATIPVLQWAKDVNLQQYQRLKQYGGTYGWASMDYETLNATLSVLNRTANHQMFDDWQLRRKGSQCVRCAVVGNGGILNGSGKGREIDSHHYVFRTNGAVLNGFQKDVGTRTTHYTFSTNTFKNSMMSYRKQGYSGPPLSEETRYVFLPDHDRDYLLVKAVATHTPVERGRDKTKTPPTYFGEDATAEKLKMYHPDFVRYLRNRFFQSHAQKKGYKRIYRPSTGSVMLLAALHTCDQVSAYGFMTSDYKKYPNHYYDKTLSKVRFFANHDYGSELGLWQQLHKDGLIRLYMRS</sequence>
<keyword evidence="5" id="KW-0808">Transferase</keyword>
<dbReference type="EC" id="2.4.3.3" evidence="14"/>
<dbReference type="PANTHER" id="PTHR45941:SF4">
    <property type="entry name" value="ST6 N-ACETYLGALACTOSAMINIDE ALPHA-2,6-SIALYLTRANSFERASE 2"/>
    <property type="match status" value="1"/>
</dbReference>
<dbReference type="GO" id="GO:0000139">
    <property type="term" value="C:Golgi membrane"/>
    <property type="evidence" value="ECO:0007669"/>
    <property type="project" value="UniProtKB-SubCell"/>
</dbReference>
<dbReference type="InterPro" id="IPR001675">
    <property type="entry name" value="Glyco_trans_29"/>
</dbReference>
<evidence type="ECO:0000256" key="6">
    <source>
        <dbReference type="ARBA" id="ARBA00022692"/>
    </source>
</evidence>